<dbReference type="Proteomes" id="UP000265750">
    <property type="component" value="Unassembled WGS sequence"/>
</dbReference>
<organism evidence="2 3">
    <name type="scientific">Aureimonas flava</name>
    <dbReference type="NCBI Taxonomy" id="2320271"/>
    <lineage>
        <taxon>Bacteria</taxon>
        <taxon>Pseudomonadati</taxon>
        <taxon>Pseudomonadota</taxon>
        <taxon>Alphaproteobacteria</taxon>
        <taxon>Hyphomicrobiales</taxon>
        <taxon>Aurantimonadaceae</taxon>
        <taxon>Aureimonas</taxon>
    </lineage>
</organism>
<dbReference type="SUPFAM" id="SSF53187">
    <property type="entry name" value="Zn-dependent exopeptidases"/>
    <property type="match status" value="1"/>
</dbReference>
<evidence type="ECO:0000259" key="1">
    <source>
        <dbReference type="Pfam" id="PF04389"/>
    </source>
</evidence>
<dbReference type="OrthoDB" id="9769665at2"/>
<sequence>MMSNVSGKPAILNCNEQCYVVTLMLTHGFSARNLLPIEQARLLCSAIVRGDMQNAAIQQNRSEPDTREPALRALQAGVDAAGMMRFLEGIAGHVKLAGTPSERESLAKVEAAMRAVGYRTEVLAHDAFISLPGAARLQVDGLSYPAITHSMARATAAEGVSGGLVDLRDGGEAAFASADLRGRIVLVDGIASPAVARRASRAGVGAVIHVSPHEHLHEMCISTVWGNPSTGTIADLPACPVITVSDAHGAELRERLREAGSLQATVHAEVDTGWRKTPILVADLPSMRGEADEPFVLFSGHHDTWHHGVMDNGSANAAMVEVARLCASRREAWKRGLRICFWSGHSQGRYSGSAWYADEHFAELDRRCVAHVNIDSPGGVGADILANTGVVTELRPLASAAIRAETGETLAGKRKARSADDSFPGLGIPSMFGSLSGRAVTGLKMRNALGWWWHTPEDLIDKIDPAHLARDTRVLLEAVWRLVSEDRLPIDQAAKVDELVAELGPLVDALADDTCAKPLLEAARKLAATIRHLDDGVSAGPRNEAVVRVSRALMPLDYTRGDRFVHDDALPLPAWPVLEPIRRLAALDAADPGRLPARVDAVRARNRILHHLSLAQAAVDRALAPRP</sequence>
<evidence type="ECO:0000313" key="3">
    <source>
        <dbReference type="Proteomes" id="UP000265750"/>
    </source>
</evidence>
<dbReference type="PANTHER" id="PTHR10404:SF46">
    <property type="entry name" value="VACUOLAR PROTEIN SORTING-ASSOCIATED PROTEIN 70"/>
    <property type="match status" value="1"/>
</dbReference>
<dbReference type="EMBL" id="QYRN01000004">
    <property type="protein sequence ID" value="RIY01411.1"/>
    <property type="molecule type" value="Genomic_DNA"/>
</dbReference>
<name>A0A3A1WU04_9HYPH</name>
<evidence type="ECO:0000313" key="2">
    <source>
        <dbReference type="EMBL" id="RIY01411.1"/>
    </source>
</evidence>
<reference evidence="3" key="1">
    <citation type="submission" date="2018-09" db="EMBL/GenBank/DDBJ databases">
        <authorList>
            <person name="Tuo L."/>
        </authorList>
    </citation>
    <scope>NUCLEOTIDE SEQUENCE [LARGE SCALE GENOMIC DNA]</scope>
    <source>
        <strain evidence="3">M2BS4Y-1</strain>
    </source>
</reference>
<protein>
    <submittedName>
        <fullName evidence="2">M28 family peptidase</fullName>
    </submittedName>
</protein>
<dbReference type="Gene3D" id="3.50.30.30">
    <property type="match status" value="1"/>
</dbReference>
<accession>A0A3A1WU04</accession>
<dbReference type="Pfam" id="PF04389">
    <property type="entry name" value="Peptidase_M28"/>
    <property type="match status" value="1"/>
</dbReference>
<dbReference type="AlphaFoldDB" id="A0A3A1WU04"/>
<feature type="domain" description="Peptidase M28" evidence="1">
    <location>
        <begin position="288"/>
        <end position="478"/>
    </location>
</feature>
<dbReference type="PANTHER" id="PTHR10404">
    <property type="entry name" value="N-ACETYLATED-ALPHA-LINKED ACIDIC DIPEPTIDASE"/>
    <property type="match status" value="1"/>
</dbReference>
<comment type="caution">
    <text evidence="2">The sequence shown here is derived from an EMBL/GenBank/DDBJ whole genome shotgun (WGS) entry which is preliminary data.</text>
</comment>
<dbReference type="InterPro" id="IPR039373">
    <property type="entry name" value="Peptidase_M28B"/>
</dbReference>
<gene>
    <name evidence="2" type="ORF">D3218_08620</name>
</gene>
<keyword evidence="3" id="KW-1185">Reference proteome</keyword>
<dbReference type="InterPro" id="IPR007484">
    <property type="entry name" value="Peptidase_M28"/>
</dbReference>
<dbReference type="Gene3D" id="3.40.630.10">
    <property type="entry name" value="Zn peptidases"/>
    <property type="match status" value="1"/>
</dbReference>
<proteinExistence type="predicted"/>